<gene>
    <name evidence="1" type="ORF">H8718_11510</name>
</gene>
<organism evidence="1 2">
    <name type="scientific">Zhenhengia yiwuensis</name>
    <dbReference type="NCBI Taxonomy" id="2763666"/>
    <lineage>
        <taxon>Bacteria</taxon>
        <taxon>Bacillati</taxon>
        <taxon>Bacillota</taxon>
        <taxon>Clostridia</taxon>
        <taxon>Lachnospirales</taxon>
        <taxon>Lachnospiraceae</taxon>
        <taxon>Zhenhengia</taxon>
    </lineage>
</organism>
<dbReference type="InterPro" id="IPR006450">
    <property type="entry name" value="Phage_HK97_gp6-like"/>
</dbReference>
<dbReference type="CDD" id="cd08054">
    <property type="entry name" value="gp6"/>
    <property type="match status" value="1"/>
</dbReference>
<protein>
    <submittedName>
        <fullName evidence="1">Phage gp6-like head-tail connector protein</fullName>
    </submittedName>
</protein>
<keyword evidence="2" id="KW-1185">Reference proteome</keyword>
<dbReference type="RefSeq" id="WP_249333019.1">
    <property type="nucleotide sequence ID" value="NZ_JACRSY010000017.1"/>
</dbReference>
<evidence type="ECO:0000313" key="1">
    <source>
        <dbReference type="EMBL" id="MBC8580150.1"/>
    </source>
</evidence>
<dbReference type="InterPro" id="IPR021146">
    <property type="entry name" value="Phage_gp6-like_head-tail"/>
</dbReference>
<proteinExistence type="predicted"/>
<comment type="caution">
    <text evidence="1">The sequence shown here is derived from an EMBL/GenBank/DDBJ whole genome shotgun (WGS) entry which is preliminary data.</text>
</comment>
<accession>A0A926EJI5</accession>
<dbReference type="NCBIfam" id="TIGR01560">
    <property type="entry name" value="put_DNA_pack"/>
    <property type="match status" value="1"/>
</dbReference>
<dbReference type="EMBL" id="JACRSY010000017">
    <property type="protein sequence ID" value="MBC8580150.1"/>
    <property type="molecule type" value="Genomic_DNA"/>
</dbReference>
<reference evidence="1" key="1">
    <citation type="submission" date="2020-08" db="EMBL/GenBank/DDBJ databases">
        <title>Genome public.</title>
        <authorList>
            <person name="Liu C."/>
            <person name="Sun Q."/>
        </authorList>
    </citation>
    <scope>NUCLEOTIDE SEQUENCE</scope>
    <source>
        <strain evidence="1">NSJ-12</strain>
    </source>
</reference>
<dbReference type="Pfam" id="PF05135">
    <property type="entry name" value="Phage_connect_1"/>
    <property type="match status" value="1"/>
</dbReference>
<name>A0A926EJI5_9FIRM</name>
<dbReference type="Gene3D" id="1.10.3230.30">
    <property type="entry name" value="Phage gp6-like head-tail connector protein"/>
    <property type="match status" value="1"/>
</dbReference>
<sequence>MVITLKEVKTYLRVDGDEEDMLITSFIIAAEEMCEGILRYALDELTLVPETVKQAIFYIVGQLYENREQVPIDEILEVVKCLLFNYRKESW</sequence>
<evidence type="ECO:0000313" key="2">
    <source>
        <dbReference type="Proteomes" id="UP000655830"/>
    </source>
</evidence>
<dbReference type="AlphaFoldDB" id="A0A926EJI5"/>
<dbReference type="Proteomes" id="UP000655830">
    <property type="component" value="Unassembled WGS sequence"/>
</dbReference>